<dbReference type="GO" id="GO:0003677">
    <property type="term" value="F:DNA binding"/>
    <property type="evidence" value="ECO:0007669"/>
    <property type="project" value="UniProtKB-KW"/>
</dbReference>
<dbReference type="Proteomes" id="UP000077763">
    <property type="component" value="Unassembled WGS sequence"/>
</dbReference>
<evidence type="ECO:0000259" key="4">
    <source>
        <dbReference type="PROSITE" id="PS50043"/>
    </source>
</evidence>
<evidence type="ECO:0000256" key="3">
    <source>
        <dbReference type="ARBA" id="ARBA00023163"/>
    </source>
</evidence>
<dbReference type="InterPro" id="IPR036388">
    <property type="entry name" value="WH-like_DNA-bd_sf"/>
</dbReference>
<dbReference type="PROSITE" id="PS50043">
    <property type="entry name" value="HTH_LUXR_2"/>
    <property type="match status" value="1"/>
</dbReference>
<dbReference type="SUPFAM" id="SSF75516">
    <property type="entry name" value="Pheromone-binding domain of LuxR-like quorum-sensing transcription factors"/>
    <property type="match status" value="1"/>
</dbReference>
<dbReference type="InterPro" id="IPR005143">
    <property type="entry name" value="TF_LuxR_autoind-bd_dom"/>
</dbReference>
<keyword evidence="2" id="KW-0238">DNA-binding</keyword>
<organism evidence="5 6">
    <name type="scientific">Methylomonas methanica</name>
    <dbReference type="NCBI Taxonomy" id="421"/>
    <lineage>
        <taxon>Bacteria</taxon>
        <taxon>Pseudomonadati</taxon>
        <taxon>Pseudomonadota</taxon>
        <taxon>Gammaproteobacteria</taxon>
        <taxon>Methylococcales</taxon>
        <taxon>Methylococcaceae</taxon>
        <taxon>Methylomonas</taxon>
    </lineage>
</organism>
<evidence type="ECO:0000313" key="6">
    <source>
        <dbReference type="Proteomes" id="UP000077763"/>
    </source>
</evidence>
<protein>
    <submittedName>
        <fullName evidence="5">LuxR family transcriptional regulator</fullName>
    </submittedName>
</protein>
<dbReference type="Pfam" id="PF00196">
    <property type="entry name" value="GerE"/>
    <property type="match status" value="1"/>
</dbReference>
<dbReference type="PROSITE" id="PS00622">
    <property type="entry name" value="HTH_LUXR_1"/>
    <property type="match status" value="1"/>
</dbReference>
<evidence type="ECO:0000256" key="1">
    <source>
        <dbReference type="ARBA" id="ARBA00023015"/>
    </source>
</evidence>
<name>A0A177MAP7_METMH</name>
<gene>
    <name evidence="5" type="ORF">A1353_17185</name>
</gene>
<dbReference type="PANTHER" id="PTHR44688:SF16">
    <property type="entry name" value="DNA-BINDING TRANSCRIPTIONAL ACTIVATOR DEVR_DOSR"/>
    <property type="match status" value="1"/>
</dbReference>
<feature type="domain" description="HTH luxR-type" evidence="4">
    <location>
        <begin position="169"/>
        <end position="234"/>
    </location>
</feature>
<accession>A0A177MAP7</accession>
<dbReference type="SMART" id="SM00421">
    <property type="entry name" value="HTH_LUXR"/>
    <property type="match status" value="1"/>
</dbReference>
<evidence type="ECO:0000313" key="5">
    <source>
        <dbReference type="EMBL" id="OAI02070.1"/>
    </source>
</evidence>
<evidence type="ECO:0000256" key="2">
    <source>
        <dbReference type="ARBA" id="ARBA00023125"/>
    </source>
</evidence>
<dbReference type="InterPro" id="IPR000792">
    <property type="entry name" value="Tscrpt_reg_LuxR_C"/>
</dbReference>
<dbReference type="RefSeq" id="WP_064037357.1">
    <property type="nucleotide sequence ID" value="NZ_LUUH01000064.1"/>
</dbReference>
<keyword evidence="1" id="KW-0805">Transcription regulation</keyword>
<dbReference type="InterPro" id="IPR036693">
    <property type="entry name" value="TF_LuxR_autoind-bd_dom_sf"/>
</dbReference>
<comment type="caution">
    <text evidence="5">The sequence shown here is derived from an EMBL/GenBank/DDBJ whole genome shotgun (WGS) entry which is preliminary data.</text>
</comment>
<proteinExistence type="predicted"/>
<dbReference type="SUPFAM" id="SSF46894">
    <property type="entry name" value="C-terminal effector domain of the bipartite response regulators"/>
    <property type="match status" value="1"/>
</dbReference>
<sequence length="236" mass="26184">MKAWQEIQLQALQTSDTEHRLFQTIVSLAAELGFDYCAYGLRLALPLNNPKIVKTSNYPTAWQAQYQAKNYCAVDPTVKHALCSTQPILWTDSLFASTAEFWEEARSFGLRYGWAQPMRNVHGATGMLTLARSDEPLSETELAAKTFKMAWLTQNAHIALSRRLLPKLLPEADTKLSNREVAVLRWTADGKTTGEIASIMRITERTVNFHIGNAAAKLNAANKTSAAVKAAVLGFL</sequence>
<dbReference type="EMBL" id="LUUH01000064">
    <property type="protein sequence ID" value="OAI02070.1"/>
    <property type="molecule type" value="Genomic_DNA"/>
</dbReference>
<keyword evidence="3" id="KW-0804">Transcription</keyword>
<dbReference type="InterPro" id="IPR016032">
    <property type="entry name" value="Sig_transdc_resp-reg_C-effctor"/>
</dbReference>
<dbReference type="PRINTS" id="PR00038">
    <property type="entry name" value="HTHLUXR"/>
</dbReference>
<dbReference type="Gene3D" id="3.30.450.80">
    <property type="entry name" value="Transcription factor LuxR-like, autoinducer-binding domain"/>
    <property type="match status" value="1"/>
</dbReference>
<reference evidence="5 6" key="1">
    <citation type="submission" date="2016-03" db="EMBL/GenBank/DDBJ databases">
        <authorList>
            <person name="Ploux O."/>
        </authorList>
    </citation>
    <scope>NUCLEOTIDE SEQUENCE [LARGE SCALE GENOMIC DNA]</scope>
    <source>
        <strain evidence="5 6">R-45371</strain>
    </source>
</reference>
<dbReference type="PANTHER" id="PTHR44688">
    <property type="entry name" value="DNA-BINDING TRANSCRIPTIONAL ACTIVATOR DEVR_DOSR"/>
    <property type="match status" value="1"/>
</dbReference>
<dbReference type="Pfam" id="PF03472">
    <property type="entry name" value="Autoind_bind"/>
    <property type="match status" value="1"/>
</dbReference>
<dbReference type="AlphaFoldDB" id="A0A177MAP7"/>
<dbReference type="Gene3D" id="1.10.10.10">
    <property type="entry name" value="Winged helix-like DNA-binding domain superfamily/Winged helix DNA-binding domain"/>
    <property type="match status" value="1"/>
</dbReference>
<dbReference type="GO" id="GO:0006355">
    <property type="term" value="P:regulation of DNA-templated transcription"/>
    <property type="evidence" value="ECO:0007669"/>
    <property type="project" value="InterPro"/>
</dbReference>
<dbReference type="CDD" id="cd06170">
    <property type="entry name" value="LuxR_C_like"/>
    <property type="match status" value="1"/>
</dbReference>